<evidence type="ECO:0000313" key="2">
    <source>
        <dbReference type="Proteomes" id="UP001501411"/>
    </source>
</evidence>
<evidence type="ECO:0000313" key="1">
    <source>
        <dbReference type="EMBL" id="GAA4801938.1"/>
    </source>
</evidence>
<proteinExistence type="predicted"/>
<organism evidence="1 2">
    <name type="scientific">Olivibacter ginsenosidimutans</name>
    <dbReference type="NCBI Taxonomy" id="1176537"/>
    <lineage>
        <taxon>Bacteria</taxon>
        <taxon>Pseudomonadati</taxon>
        <taxon>Bacteroidota</taxon>
        <taxon>Sphingobacteriia</taxon>
        <taxon>Sphingobacteriales</taxon>
        <taxon>Sphingobacteriaceae</taxon>
        <taxon>Olivibacter</taxon>
    </lineage>
</organism>
<comment type="caution">
    <text evidence="1">The sequence shown here is derived from an EMBL/GenBank/DDBJ whole genome shotgun (WGS) entry which is preliminary data.</text>
</comment>
<dbReference type="EMBL" id="BAABIQ010000042">
    <property type="protein sequence ID" value="GAA4801938.1"/>
    <property type="molecule type" value="Genomic_DNA"/>
</dbReference>
<accession>A0ABP9BXH3</accession>
<dbReference type="Proteomes" id="UP001501411">
    <property type="component" value="Unassembled WGS sequence"/>
</dbReference>
<name>A0ABP9BXH3_9SPHI</name>
<sequence>MIYLQSTYLLVNEPTIQREYAPLEAIKDNYEKWVISLDDTTLASNQGIKHIQAWNLSKALL</sequence>
<gene>
    <name evidence="1" type="ORF">GCM10023231_33510</name>
</gene>
<keyword evidence="2" id="KW-1185">Reference proteome</keyword>
<protein>
    <submittedName>
        <fullName evidence="1">Uncharacterized protein</fullName>
    </submittedName>
</protein>
<reference evidence="2" key="1">
    <citation type="journal article" date="2019" name="Int. J. Syst. Evol. Microbiol.">
        <title>The Global Catalogue of Microorganisms (GCM) 10K type strain sequencing project: providing services to taxonomists for standard genome sequencing and annotation.</title>
        <authorList>
            <consortium name="The Broad Institute Genomics Platform"/>
            <consortium name="The Broad Institute Genome Sequencing Center for Infectious Disease"/>
            <person name="Wu L."/>
            <person name="Ma J."/>
        </authorList>
    </citation>
    <scope>NUCLEOTIDE SEQUENCE [LARGE SCALE GENOMIC DNA]</scope>
    <source>
        <strain evidence="2">JCM 18200</strain>
    </source>
</reference>
<dbReference type="RefSeq" id="WP_345233448.1">
    <property type="nucleotide sequence ID" value="NZ_BAABIQ010000042.1"/>
</dbReference>